<dbReference type="InterPro" id="IPR038607">
    <property type="entry name" value="PhoD-like_sf"/>
</dbReference>
<dbReference type="PANTHER" id="PTHR33987">
    <property type="entry name" value="CALCINEURIN-LIKE METALLO-PHOSPHOESTERASE SUPERFAMILY PROTEIN"/>
    <property type="match status" value="1"/>
</dbReference>
<proteinExistence type="predicted"/>
<dbReference type="InterPro" id="IPR029052">
    <property type="entry name" value="Metallo-depent_PP-like"/>
</dbReference>
<dbReference type="SUPFAM" id="SSF56300">
    <property type="entry name" value="Metallo-dependent phosphatases"/>
    <property type="match status" value="1"/>
</dbReference>
<dbReference type="CDD" id="cd07389">
    <property type="entry name" value="MPP_PhoD"/>
    <property type="match status" value="1"/>
</dbReference>
<dbReference type="OrthoDB" id="327733at2"/>
<accession>A0A1W1YLG2</accession>
<dbReference type="STRING" id="1938817.SAMN06296008_103166"/>
<dbReference type="Proteomes" id="UP000192708">
    <property type="component" value="Unassembled WGS sequence"/>
</dbReference>
<dbReference type="RefSeq" id="WP_084282883.1">
    <property type="nucleotide sequence ID" value="NZ_FWXJ01000003.1"/>
</dbReference>
<sequence>MKNLISRRFLFQQIFFGLVYLVSINVTAQVVKKDVPLEINGPLVGSVTLKSAKIWLQIPVIRSRDEFQTFLEYESTNNTGKFTNQLKNTKRVILDADKNHFIWELTDLEPQTKYQYRVVAKKGSQVFRSKAYTFQTETLWQWRKDPPNIKVLASSCAYTNDSPEDRPGKPYGQGNTIFSSMANLKPDVTLWLGDNIYLRETDFDNPKAMASRYDKWRSIPDLQSLMQSGSHLATWDDHDYGQNDSNSSNPFKQVSLDLFKRYWPNPSFGLPELPGVFTQYKSSDVEFFMLDDRWYRDNEKLQDNSKQMLGPEQLRWLKNALLSSTATWKLIITGSQVLNLNNKYEGWHHFQKESNEFMQWLESQQIPGVMLLSGDRHFSVLLKKERTNTYPLYELTCSPSTAGPYLSASQETQNNPSVVKDSLVTANNFCDLEFSGKRGERQMFIQIKDQSGKSLFTTTISEKQLR</sequence>
<dbReference type="AlphaFoldDB" id="A0A1W1YLG2"/>
<gene>
    <name evidence="2" type="ORF">SAMN06296008_103166</name>
</gene>
<name>A0A1W1YLG2_9BURK</name>
<dbReference type="Gene3D" id="3.60.21.70">
    <property type="entry name" value="PhoD-like phosphatase"/>
    <property type="match status" value="1"/>
</dbReference>
<organism evidence="2 3">
    <name type="scientific">Polynucleobacter kasalickyi</name>
    <dbReference type="NCBI Taxonomy" id="1938817"/>
    <lineage>
        <taxon>Bacteria</taxon>
        <taxon>Pseudomonadati</taxon>
        <taxon>Pseudomonadota</taxon>
        <taxon>Betaproteobacteria</taxon>
        <taxon>Burkholderiales</taxon>
        <taxon>Burkholderiaceae</taxon>
        <taxon>Polynucleobacter</taxon>
    </lineage>
</organism>
<evidence type="ECO:0000313" key="2">
    <source>
        <dbReference type="EMBL" id="SMC36953.1"/>
    </source>
</evidence>
<evidence type="ECO:0000313" key="3">
    <source>
        <dbReference type="Proteomes" id="UP000192708"/>
    </source>
</evidence>
<dbReference type="PANTHER" id="PTHR33987:SF1">
    <property type="entry name" value="CALCINEURIN-LIKE METALLO-PHOSPHOESTERASE SUPERFAMILY PROTEIN"/>
    <property type="match status" value="1"/>
</dbReference>
<protein>
    <submittedName>
        <fullName evidence="2">Alkaline phosphatase D</fullName>
    </submittedName>
</protein>
<evidence type="ECO:0000259" key="1">
    <source>
        <dbReference type="Pfam" id="PF09423"/>
    </source>
</evidence>
<keyword evidence="3" id="KW-1185">Reference proteome</keyword>
<reference evidence="2 3" key="1">
    <citation type="submission" date="2017-04" db="EMBL/GenBank/DDBJ databases">
        <authorList>
            <person name="Afonso C.L."/>
            <person name="Miller P.J."/>
            <person name="Scott M.A."/>
            <person name="Spackman E."/>
            <person name="Goraichik I."/>
            <person name="Dimitrov K.M."/>
            <person name="Suarez D.L."/>
            <person name="Swayne D.E."/>
        </authorList>
    </citation>
    <scope>NUCLEOTIDE SEQUENCE [LARGE SCALE GENOMIC DNA]</scope>
    <source>
        <strain evidence="2 3">VK13</strain>
    </source>
</reference>
<feature type="domain" description="PhoD-like phosphatase metallophosphatase" evidence="1">
    <location>
        <begin position="175"/>
        <end position="432"/>
    </location>
</feature>
<dbReference type="InterPro" id="IPR018946">
    <property type="entry name" value="PhoD-like_MPP"/>
</dbReference>
<dbReference type="EMBL" id="FWXJ01000003">
    <property type="protein sequence ID" value="SMC36953.1"/>
    <property type="molecule type" value="Genomic_DNA"/>
</dbReference>
<dbReference type="Pfam" id="PF09423">
    <property type="entry name" value="PhoD"/>
    <property type="match status" value="1"/>
</dbReference>